<evidence type="ECO:0000313" key="1">
    <source>
        <dbReference type="Ensembl" id="ENSPLAP00000028871.1"/>
    </source>
</evidence>
<keyword evidence="2" id="KW-1185">Reference proteome</keyword>
<dbReference type="Proteomes" id="UP000261500">
    <property type="component" value="Unplaced"/>
</dbReference>
<dbReference type="GeneTree" id="ENSGT00980000199646"/>
<name>A0A3B3VUY7_9TELE</name>
<reference evidence="1" key="1">
    <citation type="submission" date="2025-08" db="UniProtKB">
        <authorList>
            <consortium name="Ensembl"/>
        </authorList>
    </citation>
    <scope>IDENTIFICATION</scope>
</reference>
<proteinExistence type="predicted"/>
<reference evidence="1" key="2">
    <citation type="submission" date="2025-09" db="UniProtKB">
        <authorList>
            <consortium name="Ensembl"/>
        </authorList>
    </citation>
    <scope>IDENTIFICATION</scope>
</reference>
<organism evidence="1 2">
    <name type="scientific">Poecilia latipinna</name>
    <name type="common">sailfin molly</name>
    <dbReference type="NCBI Taxonomy" id="48699"/>
    <lineage>
        <taxon>Eukaryota</taxon>
        <taxon>Metazoa</taxon>
        <taxon>Chordata</taxon>
        <taxon>Craniata</taxon>
        <taxon>Vertebrata</taxon>
        <taxon>Euteleostomi</taxon>
        <taxon>Actinopterygii</taxon>
        <taxon>Neopterygii</taxon>
        <taxon>Teleostei</taxon>
        <taxon>Neoteleostei</taxon>
        <taxon>Acanthomorphata</taxon>
        <taxon>Ovalentaria</taxon>
        <taxon>Atherinomorphae</taxon>
        <taxon>Cyprinodontiformes</taxon>
        <taxon>Poeciliidae</taxon>
        <taxon>Poeciliinae</taxon>
        <taxon>Poecilia</taxon>
    </lineage>
</organism>
<dbReference type="AlphaFoldDB" id="A0A3B3VUY7"/>
<dbReference type="Ensembl" id="ENSPLAT00000023262.1">
    <property type="protein sequence ID" value="ENSPLAP00000028871.1"/>
    <property type="gene ID" value="ENSPLAG00000018595.1"/>
</dbReference>
<protein>
    <submittedName>
        <fullName evidence="1">Si:dkey-95p16.1</fullName>
    </submittedName>
</protein>
<evidence type="ECO:0000313" key="2">
    <source>
        <dbReference type="Proteomes" id="UP000261500"/>
    </source>
</evidence>
<sequence length="63" mass="7208">LQTAEASSLEEWTGHHQTALAFDRLHPHRCDSGPFPSDCKKHLCWTKEPTKHRLFPFPADPSL</sequence>
<accession>A0A3B3VUY7</accession>